<feature type="transmembrane region" description="Helical" evidence="1">
    <location>
        <begin position="371"/>
        <end position="391"/>
    </location>
</feature>
<dbReference type="AlphaFoldDB" id="T0Q153"/>
<feature type="transmembrane region" description="Helical" evidence="1">
    <location>
        <begin position="188"/>
        <end position="209"/>
    </location>
</feature>
<proteinExistence type="predicted"/>
<feature type="transmembrane region" description="Helical" evidence="1">
    <location>
        <begin position="148"/>
        <end position="168"/>
    </location>
</feature>
<keyword evidence="1" id="KW-0812">Transmembrane</keyword>
<dbReference type="EMBL" id="JH767215">
    <property type="protein sequence ID" value="EQC27095.1"/>
    <property type="molecule type" value="Genomic_DNA"/>
</dbReference>
<dbReference type="InParanoid" id="T0Q153"/>
<name>T0Q153_SAPDV</name>
<sequence>MLVRVQSVPAAASSAVVFHWWSVIVSALLFLNVVIMPLKAYISEPLPWALTLQESISGCTSNFTACEASLLTAFRARSRSMPNGTSYVFGSTFDLVRLPLTIGVKSNEDTSFLLQTTYGQFYSTRVRREILEVGARRRNATDFHALQVSRMAGVVAAYTIFWTDVSITESPSEIHLYVGMQLPSYSAAWHWSKFLGRCCMAGALAWLMWRRYYRHFVHLAKSLRRVGLPITAPKQRYYVIVGDPTSLVLSEPILCGLFICDFFVSSDFASRALVRICQTHDWVAFLTASLYLSRTVWCGYASMALVSKVLQKYPSLAFEPVDPGILAVVIFVVAGPVTYLQSRSLLVITIYTAIDSCLLSERGQEEGTEGLLGAVFFVTVFASLPLLYGFGMPLLSRFWRRGQVAPGPRIAAKTMSSILGGAFDTNDAKHRWLLRLNLLVFRASIKTTGFQSTGGSLNALFATDACYKRHRGISQTGTDAYILYVATSADAINGRWTSARLGLLSCAHTLPMMCDATKMPLACAVSWLELHPSILLHHGVDASPWVM</sequence>
<keyword evidence="1" id="KW-1133">Transmembrane helix</keyword>
<feature type="transmembrane region" description="Helical" evidence="1">
    <location>
        <begin position="20"/>
        <end position="38"/>
    </location>
</feature>
<feature type="transmembrane region" description="Helical" evidence="1">
    <location>
        <begin position="325"/>
        <end position="351"/>
    </location>
</feature>
<protein>
    <submittedName>
        <fullName evidence="2">Uncharacterized protein</fullName>
    </submittedName>
</protein>
<evidence type="ECO:0000313" key="2">
    <source>
        <dbReference type="EMBL" id="EQC27095.1"/>
    </source>
</evidence>
<evidence type="ECO:0000313" key="3">
    <source>
        <dbReference type="Proteomes" id="UP000030762"/>
    </source>
</evidence>
<accession>T0Q153</accession>
<dbReference type="GeneID" id="19955830"/>
<gene>
    <name evidence="2" type="ORF">SDRG_15103</name>
</gene>
<dbReference type="OMA" id="RICQTHD"/>
<dbReference type="VEuPathDB" id="FungiDB:SDRG_15103"/>
<evidence type="ECO:0000256" key="1">
    <source>
        <dbReference type="SAM" id="Phobius"/>
    </source>
</evidence>
<dbReference type="Proteomes" id="UP000030762">
    <property type="component" value="Unassembled WGS sequence"/>
</dbReference>
<keyword evidence="3" id="KW-1185">Reference proteome</keyword>
<dbReference type="RefSeq" id="XP_008619489.1">
    <property type="nucleotide sequence ID" value="XM_008621267.1"/>
</dbReference>
<dbReference type="OrthoDB" id="70557at2759"/>
<organism evidence="2 3">
    <name type="scientific">Saprolegnia diclina (strain VS20)</name>
    <dbReference type="NCBI Taxonomy" id="1156394"/>
    <lineage>
        <taxon>Eukaryota</taxon>
        <taxon>Sar</taxon>
        <taxon>Stramenopiles</taxon>
        <taxon>Oomycota</taxon>
        <taxon>Saprolegniomycetes</taxon>
        <taxon>Saprolegniales</taxon>
        <taxon>Saprolegniaceae</taxon>
        <taxon>Saprolegnia</taxon>
    </lineage>
</organism>
<reference evidence="2 3" key="1">
    <citation type="submission" date="2012-04" db="EMBL/GenBank/DDBJ databases">
        <title>The Genome Sequence of Saprolegnia declina VS20.</title>
        <authorList>
            <consortium name="The Broad Institute Genome Sequencing Platform"/>
            <person name="Russ C."/>
            <person name="Nusbaum C."/>
            <person name="Tyler B."/>
            <person name="van West P."/>
            <person name="Dieguez-Uribeondo J."/>
            <person name="de Bruijn I."/>
            <person name="Tripathy S."/>
            <person name="Jiang R."/>
            <person name="Young S.K."/>
            <person name="Zeng Q."/>
            <person name="Gargeya S."/>
            <person name="Fitzgerald M."/>
            <person name="Haas B."/>
            <person name="Abouelleil A."/>
            <person name="Alvarado L."/>
            <person name="Arachchi H.M."/>
            <person name="Berlin A."/>
            <person name="Chapman S.B."/>
            <person name="Goldberg J."/>
            <person name="Griggs A."/>
            <person name="Gujja S."/>
            <person name="Hansen M."/>
            <person name="Howarth C."/>
            <person name="Imamovic A."/>
            <person name="Larimer J."/>
            <person name="McCowen C."/>
            <person name="Montmayeur A."/>
            <person name="Murphy C."/>
            <person name="Neiman D."/>
            <person name="Pearson M."/>
            <person name="Priest M."/>
            <person name="Roberts A."/>
            <person name="Saif S."/>
            <person name="Shea T."/>
            <person name="Sisk P."/>
            <person name="Sykes S."/>
            <person name="Wortman J."/>
            <person name="Nusbaum C."/>
            <person name="Birren B."/>
        </authorList>
    </citation>
    <scope>NUCLEOTIDE SEQUENCE [LARGE SCALE GENOMIC DNA]</scope>
    <source>
        <strain evidence="2 3">VS20</strain>
    </source>
</reference>
<keyword evidence="1" id="KW-0472">Membrane</keyword>